<dbReference type="AlphaFoldDB" id="A0A2S8GK85"/>
<keyword evidence="7" id="KW-0949">S-adenosyl-L-methionine</keyword>
<dbReference type="PIRSF" id="PIRSF004911">
    <property type="entry name" value="DUF160"/>
    <property type="match status" value="1"/>
</dbReference>
<comment type="catalytic activity">
    <reaction evidence="1">
        <text>L-lysine = D-beta-lysine</text>
        <dbReference type="Rhea" id="RHEA:44148"/>
        <dbReference type="ChEBI" id="CHEBI:32551"/>
        <dbReference type="ChEBI" id="CHEBI:84138"/>
    </reaction>
</comment>
<evidence type="ECO:0000313" key="18">
    <source>
        <dbReference type="EMBL" id="PQO44859.1"/>
    </source>
</evidence>
<dbReference type="CDD" id="cd01335">
    <property type="entry name" value="Radical_SAM"/>
    <property type="match status" value="1"/>
</dbReference>
<evidence type="ECO:0000256" key="5">
    <source>
        <dbReference type="ARBA" id="ARBA00022363"/>
    </source>
</evidence>
<evidence type="ECO:0000256" key="15">
    <source>
        <dbReference type="PIRSR" id="PIRSR603739-50"/>
    </source>
</evidence>
<feature type="binding site" evidence="14">
    <location>
        <position position="139"/>
    </location>
    <ligand>
        <name>[4Fe-4S] cluster</name>
        <dbReference type="ChEBI" id="CHEBI:49883"/>
        <note>4Fe-4S-S-AdoMet</note>
    </ligand>
</feature>
<proteinExistence type="inferred from homology"/>
<dbReference type="PANTHER" id="PTHR30538">
    <property type="entry name" value="LYSINE 2,3-AMINOMUTASE-RELATED"/>
    <property type="match status" value="1"/>
</dbReference>
<dbReference type="Gene3D" id="3.20.20.70">
    <property type="entry name" value="Aldolase class I"/>
    <property type="match status" value="1"/>
</dbReference>
<dbReference type="RefSeq" id="WP_105336701.1">
    <property type="nucleotide sequence ID" value="NZ_PUHZ01000017.1"/>
</dbReference>
<evidence type="ECO:0000256" key="11">
    <source>
        <dbReference type="ARBA" id="ARBA00023014"/>
    </source>
</evidence>
<feature type="domain" description="Radical SAM core" evidence="17">
    <location>
        <begin position="118"/>
        <end position="330"/>
    </location>
</feature>
<dbReference type="SUPFAM" id="SSF102114">
    <property type="entry name" value="Radical SAM enzymes"/>
    <property type="match status" value="1"/>
</dbReference>
<evidence type="ECO:0000313" key="19">
    <source>
        <dbReference type="Proteomes" id="UP000237819"/>
    </source>
</evidence>
<keyword evidence="6 14" id="KW-0004">4Fe-4S</keyword>
<organism evidence="18 19">
    <name type="scientific">Blastopirellula marina</name>
    <dbReference type="NCBI Taxonomy" id="124"/>
    <lineage>
        <taxon>Bacteria</taxon>
        <taxon>Pseudomonadati</taxon>
        <taxon>Planctomycetota</taxon>
        <taxon>Planctomycetia</taxon>
        <taxon>Pirellulales</taxon>
        <taxon>Pirellulaceae</taxon>
        <taxon>Blastopirellula</taxon>
    </lineage>
</organism>
<dbReference type="Pfam" id="PF04055">
    <property type="entry name" value="Radical_SAM"/>
    <property type="match status" value="1"/>
</dbReference>
<keyword evidence="10" id="KW-0408">Iron</keyword>
<evidence type="ECO:0000256" key="10">
    <source>
        <dbReference type="ARBA" id="ARBA00023004"/>
    </source>
</evidence>
<accession>A0A2S8GK85</accession>
<dbReference type="OrthoDB" id="9768064at2"/>
<evidence type="ECO:0000256" key="7">
    <source>
        <dbReference type="ARBA" id="ARBA00022691"/>
    </source>
</evidence>
<dbReference type="SFLD" id="SFLDF00314">
    <property type="entry name" value="L-lysine_2_3-aminomutase_(yjeK"/>
    <property type="match status" value="1"/>
</dbReference>
<dbReference type="GO" id="GO:0016853">
    <property type="term" value="F:isomerase activity"/>
    <property type="evidence" value="ECO:0007669"/>
    <property type="project" value="UniProtKB-KW"/>
</dbReference>
<evidence type="ECO:0000256" key="8">
    <source>
        <dbReference type="ARBA" id="ARBA00022723"/>
    </source>
</evidence>
<dbReference type="NCBIfam" id="TIGR03821">
    <property type="entry name" value="EFP_modif_epmB"/>
    <property type="match status" value="1"/>
</dbReference>
<dbReference type="InterPro" id="IPR013785">
    <property type="entry name" value="Aldolase_TIM"/>
</dbReference>
<dbReference type="GO" id="GO:0046872">
    <property type="term" value="F:metal ion binding"/>
    <property type="evidence" value="ECO:0007669"/>
    <property type="project" value="UniProtKB-KW"/>
</dbReference>
<dbReference type="NCBIfam" id="TIGR00238">
    <property type="entry name" value="KamA family radical SAM protein"/>
    <property type="match status" value="1"/>
</dbReference>
<dbReference type="InterPro" id="IPR007197">
    <property type="entry name" value="rSAM"/>
</dbReference>
<keyword evidence="11 14" id="KW-0411">Iron-sulfur</keyword>
<evidence type="ECO:0000256" key="1">
    <source>
        <dbReference type="ARBA" id="ARBA00001352"/>
    </source>
</evidence>
<evidence type="ECO:0000256" key="9">
    <source>
        <dbReference type="ARBA" id="ARBA00022898"/>
    </source>
</evidence>
<evidence type="ECO:0000256" key="6">
    <source>
        <dbReference type="ARBA" id="ARBA00022485"/>
    </source>
</evidence>
<dbReference type="EMBL" id="PUHZ01000017">
    <property type="protein sequence ID" value="PQO44859.1"/>
    <property type="molecule type" value="Genomic_DNA"/>
</dbReference>
<evidence type="ECO:0000256" key="2">
    <source>
        <dbReference type="ARBA" id="ARBA00001933"/>
    </source>
</evidence>
<evidence type="ECO:0000256" key="16">
    <source>
        <dbReference type="SAM" id="MobiDB-lite"/>
    </source>
</evidence>
<feature type="binding site" evidence="14">
    <location>
        <position position="136"/>
    </location>
    <ligand>
        <name>[4Fe-4S] cluster</name>
        <dbReference type="ChEBI" id="CHEBI:49883"/>
        <note>4Fe-4S-S-AdoMet</note>
    </ligand>
</feature>
<comment type="cofactor">
    <cofactor evidence="2 15">
        <name>pyridoxal 5'-phosphate</name>
        <dbReference type="ChEBI" id="CHEBI:597326"/>
    </cofactor>
</comment>
<comment type="cofactor">
    <cofactor evidence="3">
        <name>[4Fe-4S] cluster</name>
        <dbReference type="ChEBI" id="CHEBI:49883"/>
    </cofactor>
</comment>
<dbReference type="PANTHER" id="PTHR30538:SF1">
    <property type="entry name" value="L-LYSINE 2,3-AMINOMUTASE"/>
    <property type="match status" value="1"/>
</dbReference>
<dbReference type="InterPro" id="IPR022462">
    <property type="entry name" value="EpmB"/>
</dbReference>
<dbReference type="Proteomes" id="UP000237819">
    <property type="component" value="Unassembled WGS sequence"/>
</dbReference>
<protein>
    <recommendedName>
        <fullName evidence="5">L-lysine 2,3-aminomutase</fullName>
    </recommendedName>
    <alternativeName>
        <fullName evidence="13">EF-P post-translational modification enzyme B</fullName>
    </alternativeName>
</protein>
<dbReference type="SFLD" id="SFLDS00029">
    <property type="entry name" value="Radical_SAM"/>
    <property type="match status" value="1"/>
</dbReference>
<feature type="region of interest" description="Disordered" evidence="16">
    <location>
        <begin position="1"/>
        <end position="25"/>
    </location>
</feature>
<evidence type="ECO:0000256" key="3">
    <source>
        <dbReference type="ARBA" id="ARBA00001966"/>
    </source>
</evidence>
<keyword evidence="9 15" id="KW-0663">Pyridoxal phosphate</keyword>
<evidence type="ECO:0000256" key="4">
    <source>
        <dbReference type="ARBA" id="ARBA00008703"/>
    </source>
</evidence>
<name>A0A2S8GK85_9BACT</name>
<dbReference type="GO" id="GO:0051539">
    <property type="term" value="F:4 iron, 4 sulfur cluster binding"/>
    <property type="evidence" value="ECO:0007669"/>
    <property type="project" value="UniProtKB-KW"/>
</dbReference>
<dbReference type="PROSITE" id="PS51918">
    <property type="entry name" value="RADICAL_SAM"/>
    <property type="match status" value="1"/>
</dbReference>
<evidence type="ECO:0000259" key="17">
    <source>
        <dbReference type="PROSITE" id="PS51918"/>
    </source>
</evidence>
<dbReference type="InterPro" id="IPR058240">
    <property type="entry name" value="rSAM_sf"/>
</dbReference>
<dbReference type="InterPro" id="IPR003739">
    <property type="entry name" value="Lys_aminomutase/Glu_NH3_mut"/>
</dbReference>
<evidence type="ECO:0000256" key="12">
    <source>
        <dbReference type="ARBA" id="ARBA00023235"/>
    </source>
</evidence>
<keyword evidence="8 14" id="KW-0479">Metal-binding</keyword>
<keyword evidence="12" id="KW-0413">Isomerase</keyword>
<feature type="compositionally biased region" description="Polar residues" evidence="16">
    <location>
        <begin position="1"/>
        <end position="13"/>
    </location>
</feature>
<gene>
    <name evidence="18" type="primary">epmB</name>
    <name evidence="18" type="ORF">C5Y93_17345</name>
</gene>
<comment type="similarity">
    <text evidence="4">Belongs to the radical SAM superfamily. KamA family.</text>
</comment>
<dbReference type="SFLD" id="SFLDG01070">
    <property type="entry name" value="PLP-dependent"/>
    <property type="match status" value="1"/>
</dbReference>
<sequence length="348" mass="38434">MNIVTTDSQTASGNCIAPKGSSPSEGWRSSMRAAFRRLEELCRYLQLPEDFIAGGKQAAADFPLFVPREFAAKIRPGDVNDPLLRQVLPVESETVSLEGFTANPVGDHEATLTPGLLQKYQGRALMITTGACAVHCRYCFRRHFPYSESPKGIEAWETALAAIAGDVSLHEILLSGGDPLMLTDPILRQLVQRIAQVEHVKRLRIHTRLPVMIPSRVNDELLTWLTETRLKPVVVIHVNHPHELGHDVAGALARLSEAGVPLLNQTVLLRGINDDAATLSELSERLFDCRVMPYYLHQLDRVQGAAHFEVDRATGLKLIAAMRSSLPGYLVPRYVEEIAGDTSKRVIA</sequence>
<reference evidence="18 19" key="1">
    <citation type="submission" date="2018-02" db="EMBL/GenBank/DDBJ databases">
        <title>Comparative genomes isolates from brazilian mangrove.</title>
        <authorList>
            <person name="Araujo J.E."/>
            <person name="Taketani R.G."/>
            <person name="Silva M.C.P."/>
            <person name="Loureco M.V."/>
            <person name="Andreote F.D."/>
        </authorList>
    </citation>
    <scope>NUCLEOTIDE SEQUENCE [LARGE SCALE GENOMIC DNA]</scope>
    <source>
        <strain evidence="18 19">Nap-Phe MGV</strain>
    </source>
</reference>
<feature type="modified residue" description="N6-(pyridoxal phosphate)lysine" evidence="15">
    <location>
        <position position="344"/>
    </location>
</feature>
<evidence type="ECO:0000256" key="13">
    <source>
        <dbReference type="ARBA" id="ARBA00030756"/>
    </source>
</evidence>
<comment type="caution">
    <text evidence="18">The sequence shown here is derived from an EMBL/GenBank/DDBJ whole genome shotgun (WGS) entry which is preliminary data.</text>
</comment>
<feature type="binding site" evidence="14">
    <location>
        <position position="132"/>
    </location>
    <ligand>
        <name>[4Fe-4S] cluster</name>
        <dbReference type="ChEBI" id="CHEBI:49883"/>
        <note>4Fe-4S-S-AdoMet</note>
    </ligand>
</feature>
<evidence type="ECO:0000256" key="14">
    <source>
        <dbReference type="PIRSR" id="PIRSR004911-1"/>
    </source>
</evidence>